<dbReference type="RefSeq" id="WP_106118602.1">
    <property type="nucleotide sequence ID" value="NZ_PVUH01000030.1"/>
</dbReference>
<accession>A0A2T0HMV2</accession>
<organism evidence="1 2">
    <name type="scientific">Pseudomonas fluorescens</name>
    <dbReference type="NCBI Taxonomy" id="294"/>
    <lineage>
        <taxon>Bacteria</taxon>
        <taxon>Pseudomonadati</taxon>
        <taxon>Pseudomonadota</taxon>
        <taxon>Gammaproteobacteria</taxon>
        <taxon>Pseudomonadales</taxon>
        <taxon>Pseudomonadaceae</taxon>
        <taxon>Pseudomonas</taxon>
    </lineage>
</organism>
<name>A0A2T0HMV2_PSEFL</name>
<reference evidence="1 2" key="1">
    <citation type="submission" date="2018-03" db="EMBL/GenBank/DDBJ databases">
        <title>Blue discolouration in mozzarella cheese caused by Pseudomonas fluorescens.</title>
        <authorList>
            <person name="Chiesa F."/>
            <person name="Dalmasso A."/>
            <person name="Lomonaco S."/>
        </authorList>
    </citation>
    <scope>NUCLEOTIDE SEQUENCE [LARGE SCALE GENOMIC DNA]</scope>
    <source>
        <strain evidence="1 2">11293</strain>
    </source>
</reference>
<sequence>MSTSKKVQMTDAQRAWFKEFEATTGGDAHGLEDFEDGHMSFAEAAQHSIACYRQEAHETACRLERELNPLIV</sequence>
<dbReference type="EMBL" id="PVUH01000030">
    <property type="protein sequence ID" value="PRW84438.1"/>
    <property type="molecule type" value="Genomic_DNA"/>
</dbReference>
<gene>
    <name evidence="1" type="ORF">C7A10_28805</name>
</gene>
<comment type="caution">
    <text evidence="1">The sequence shown here is derived from an EMBL/GenBank/DDBJ whole genome shotgun (WGS) entry which is preliminary data.</text>
</comment>
<proteinExistence type="predicted"/>
<evidence type="ECO:0000313" key="1">
    <source>
        <dbReference type="EMBL" id="PRW84438.1"/>
    </source>
</evidence>
<dbReference type="Proteomes" id="UP000239731">
    <property type="component" value="Unassembled WGS sequence"/>
</dbReference>
<dbReference type="AlphaFoldDB" id="A0A2T0HMV2"/>
<evidence type="ECO:0000313" key="2">
    <source>
        <dbReference type="Proteomes" id="UP000239731"/>
    </source>
</evidence>
<protein>
    <submittedName>
        <fullName evidence="1">Uncharacterized protein</fullName>
    </submittedName>
</protein>